<dbReference type="EMBL" id="MU267738">
    <property type="protein sequence ID" value="KAH7909863.1"/>
    <property type="molecule type" value="Genomic_DNA"/>
</dbReference>
<proteinExistence type="predicted"/>
<sequence length="528" mass="59935">MKTFLGLPVELLCHVLGELEALDLLAARKTCQVLKQTIDNSEALKYILDMQYYQMVPVPWSKLPVAARRKQLRQREAAWQKLKHRASCKLPLDTLGAVYEFVGGIYADYSGGKIRFFQLPTVEKPEIDVAWTHSTSEWNLVEFTFALAQDLLIIVAESSDLDHHAYDVHIRSLSTNEPHPMAGRTTLQALRKDTVAPAALGLVGLVEVRTHGDYFGLLFRDAVVQPGNDVPETYLQVWNWKKKHYEFLMQFEWGANDFLFLSDDTFLVLNGDPEAHLGLYSFGDLSNQPRIIGRYALPELMDDWYYSYTFASLNPSPSNTVHLPNGVPYGFPQDFYPSTEDQILMFYVEVSRESNEPDAHTLTFVIYRSTLLNLKQIMNDIRPKRSVTAKPVPWSLWGPKYTRWFSEGHNMNWQHSTCGYRTIETINENLGFSPATLRRLKIKDFNPNLLHEGSTGSDGCRLGRLVPSAPTTTLRRPFAEPLGSALAYREVISEEKFEATDVMMGASTVLLCHRGNAADLLGVDILMF</sequence>
<evidence type="ECO:0000313" key="2">
    <source>
        <dbReference type="Proteomes" id="UP000790377"/>
    </source>
</evidence>
<keyword evidence="2" id="KW-1185">Reference proteome</keyword>
<gene>
    <name evidence="1" type="ORF">BJ138DRAFT_1154276</name>
</gene>
<organism evidence="1 2">
    <name type="scientific">Hygrophoropsis aurantiaca</name>
    <dbReference type="NCBI Taxonomy" id="72124"/>
    <lineage>
        <taxon>Eukaryota</taxon>
        <taxon>Fungi</taxon>
        <taxon>Dikarya</taxon>
        <taxon>Basidiomycota</taxon>
        <taxon>Agaricomycotina</taxon>
        <taxon>Agaricomycetes</taxon>
        <taxon>Agaricomycetidae</taxon>
        <taxon>Boletales</taxon>
        <taxon>Coniophorineae</taxon>
        <taxon>Hygrophoropsidaceae</taxon>
        <taxon>Hygrophoropsis</taxon>
    </lineage>
</organism>
<reference evidence="1" key="1">
    <citation type="journal article" date="2021" name="New Phytol.">
        <title>Evolutionary innovations through gain and loss of genes in the ectomycorrhizal Boletales.</title>
        <authorList>
            <person name="Wu G."/>
            <person name="Miyauchi S."/>
            <person name="Morin E."/>
            <person name="Kuo A."/>
            <person name="Drula E."/>
            <person name="Varga T."/>
            <person name="Kohler A."/>
            <person name="Feng B."/>
            <person name="Cao Y."/>
            <person name="Lipzen A."/>
            <person name="Daum C."/>
            <person name="Hundley H."/>
            <person name="Pangilinan J."/>
            <person name="Johnson J."/>
            <person name="Barry K."/>
            <person name="LaButti K."/>
            <person name="Ng V."/>
            <person name="Ahrendt S."/>
            <person name="Min B."/>
            <person name="Choi I.G."/>
            <person name="Park H."/>
            <person name="Plett J.M."/>
            <person name="Magnuson J."/>
            <person name="Spatafora J.W."/>
            <person name="Nagy L.G."/>
            <person name="Henrissat B."/>
            <person name="Grigoriev I.V."/>
            <person name="Yang Z.L."/>
            <person name="Xu J."/>
            <person name="Martin F.M."/>
        </authorList>
    </citation>
    <scope>NUCLEOTIDE SEQUENCE</scope>
    <source>
        <strain evidence="1">ATCC 28755</strain>
    </source>
</reference>
<protein>
    <submittedName>
        <fullName evidence="1">Uncharacterized protein</fullName>
    </submittedName>
</protein>
<dbReference type="Proteomes" id="UP000790377">
    <property type="component" value="Unassembled WGS sequence"/>
</dbReference>
<name>A0ACB8A9T8_9AGAM</name>
<comment type="caution">
    <text evidence="1">The sequence shown here is derived from an EMBL/GenBank/DDBJ whole genome shotgun (WGS) entry which is preliminary data.</text>
</comment>
<accession>A0ACB8A9T8</accession>
<evidence type="ECO:0000313" key="1">
    <source>
        <dbReference type="EMBL" id="KAH7909863.1"/>
    </source>
</evidence>